<dbReference type="InterPro" id="IPR050708">
    <property type="entry name" value="T6SS_VgrG/RHS"/>
</dbReference>
<keyword evidence="3" id="KW-1133">Transmembrane helix</keyword>
<evidence type="ECO:0000256" key="2">
    <source>
        <dbReference type="SAM" id="MobiDB-lite"/>
    </source>
</evidence>
<keyword evidence="3" id="KW-0472">Membrane</keyword>
<keyword evidence="8" id="KW-1185">Reference proteome</keyword>
<dbReference type="InterPro" id="IPR022385">
    <property type="entry name" value="Rhs_assc_core"/>
</dbReference>
<feature type="domain" description="Tox-HNH-HHH" evidence="4">
    <location>
        <begin position="1418"/>
        <end position="1519"/>
    </location>
</feature>
<feature type="domain" description="Teneurin-like YD-shell" evidence="6">
    <location>
        <begin position="683"/>
        <end position="829"/>
    </location>
</feature>
<dbReference type="Proteomes" id="UP001046350">
    <property type="component" value="Chromosome"/>
</dbReference>
<dbReference type="Pfam" id="PF05593">
    <property type="entry name" value="RHS_repeat"/>
    <property type="match status" value="2"/>
</dbReference>
<keyword evidence="1" id="KW-0677">Repeat</keyword>
<dbReference type="InterPro" id="IPR028915">
    <property type="entry name" value="Tox-HNH-HHH_dom"/>
</dbReference>
<evidence type="ECO:0000313" key="7">
    <source>
        <dbReference type="EMBL" id="QXH52823.1"/>
    </source>
</evidence>
<feature type="transmembrane region" description="Helical" evidence="3">
    <location>
        <begin position="30"/>
        <end position="52"/>
    </location>
</feature>
<dbReference type="Pfam" id="PF20148">
    <property type="entry name" value="DUF6531"/>
    <property type="match status" value="1"/>
</dbReference>
<feature type="transmembrane region" description="Helical" evidence="3">
    <location>
        <begin position="59"/>
        <end position="79"/>
    </location>
</feature>
<evidence type="ECO:0000259" key="4">
    <source>
        <dbReference type="Pfam" id="PF15637"/>
    </source>
</evidence>
<dbReference type="RefSeq" id="WP_217842249.1">
    <property type="nucleotide sequence ID" value="NZ_CP077076.1"/>
</dbReference>
<sequence>MDDSLHAARQGDLILHPPLMAELVSTLTEAVVYAAATAAVAAAIGGAVVAVVGTGGAAAVLTPLIAGALVGAAAMLPGGEDKSIGEQISDFSSWVGNSMFPPEPYGAIETGSVNTHINGIPAARAAGIVTGVSEPEIAAEEPSILENIGSYAMMGASMMLPIIGLAQEIDSIFNPPVTTPKDPGTQPDELDTVKCTKHPTPNFVAQGSDKVFINGHPAARVGDKSTCDGPIGMSFSPNVRIGGGTVTVRDIHDGKSAAAKIIGIVAGMLISRRGKVRPNKAQRPKSRLPGCKGHPVVVSTGGKLLEGPQELDFTLPGLLPIDWSRRYDSTDRQQDSLFGLGWRVRYESFIERIKHPDGGDLWIYVDDEGMRLELGRMEVGTAFVSSLDGLAFFHQDHGITVVENIHSGQYQVFRNDPITPHRSRLVQLGDRNLNRLELLYDDLGRLQYLIDVGARAAVELCYHPHHLRRVAHIQRLYLHPGETFGITHHEVLASYEYTAAGQLSEVRDGNSQVVRRFSYTHEGLMASHTVAGGACFHYEWARFTACHRPVEGLPALLEPQPDHEWRVVRNWSDDGEEYQFNYDLQNGHTQVVDSLGREEHFHWGPLYEILRYTDPHGQCWEEEVVQGQLLASTDPLGSRWTYAYDSLGRLISQKDPLGRQEQITYVEHWALPTRVIDSAGRLWRYSYDRQGNLLQEVDPLGQAVHYQYDPQGRRTQACDHQNKQRKFYWNAHGQLISYIDCSGHKTQYRYDERGNLSEVQDAQGNRTRYQFDIRGQLTEREKPDGRTDRYQVDSNGQLVSHIDPSQQVTQWQYDARGRLQMRTDAMGATLLLSWDAFDRLQRLTNENGEYYAFQWDALDRLTAQRNLEGGGQTYRYDARGNVIQVDRHPSSQAAPLLNSDATEPPAAVQTQRFEHDAAGRLLCKHTDDGISRYRYDSADNLLIVDFEPLQGELQQLTFSYDALDRLTSESCGPGTLAYEYDPSGNLQTLTLPDMRGINHLYYGSGHLHQLNLDGKVICDIERDELHTEVLRTQGQLHTLIHHDSTGRLIRKSICNAESSLAALPLLQKDYQYDASDKLVSEISTTGRRFTPGQPDPAVSFVMDPGAEGGQRIRRYDHGPTERIHGASHRLSGREEQHVEHYGYDPAGNLVDGYQINGRVPRNRLQVYRDKRYRYDRFGRLSEKRSGSRMVQRFEYDAEHRMVSVDQQRGAVRERIEFSYDPLGRRTHKRLYRDGHPHPVSETRFLWQGMRLLQEVQNNKPSLYVYRDSTSYEPVARIDGAPGKEVIYHFHTNLAGAPEQLTDEQGQRVWHSDLKTWGKTHEEWHSDHPNRQQNLRYQGQYLDRETGLHYNTFRYYDPDVGRFTQPDPISLIGGTNLYRYAPTPLTWIDPLGLNLCDIFGKDNPYQTRYDSRHPGQPDPRYSVDTSTFTQGKSTANGGIRNRTEFWQQWQKQYPESLSKSNQYIVNKLGLSPRIDKTWVQHFPEHANYKGDTLIHHHVDFGKHAIPVPAKTHVGSGGIWHTK</sequence>
<name>A0ABX8N8Y6_9PSED</name>
<dbReference type="PANTHER" id="PTHR32305:SF15">
    <property type="entry name" value="PROTEIN RHSA-RELATED"/>
    <property type="match status" value="1"/>
</dbReference>
<dbReference type="CDD" id="cd14742">
    <property type="entry name" value="PAAR_RHS"/>
    <property type="match status" value="1"/>
</dbReference>
<organism evidence="7 8">
    <name type="scientific">Pseudomonas fakonensis</name>
    <dbReference type="NCBI Taxonomy" id="2842355"/>
    <lineage>
        <taxon>Bacteria</taxon>
        <taxon>Pseudomonadati</taxon>
        <taxon>Pseudomonadota</taxon>
        <taxon>Gammaproteobacteria</taxon>
        <taxon>Pseudomonadales</taxon>
        <taxon>Pseudomonadaceae</taxon>
        <taxon>Pseudomonas</taxon>
    </lineage>
</organism>
<feature type="region of interest" description="Disordered" evidence="2">
    <location>
        <begin position="1409"/>
        <end position="1432"/>
    </location>
</feature>
<proteinExistence type="predicted"/>
<evidence type="ECO:0000313" key="8">
    <source>
        <dbReference type="Proteomes" id="UP001046350"/>
    </source>
</evidence>
<feature type="compositionally biased region" description="Polar residues" evidence="2">
    <location>
        <begin position="1422"/>
        <end position="1432"/>
    </location>
</feature>
<keyword evidence="3" id="KW-0812">Transmembrane</keyword>
<dbReference type="PANTHER" id="PTHR32305">
    <property type="match status" value="1"/>
</dbReference>
<reference evidence="7" key="1">
    <citation type="journal article" date="2021" name="Microorganisms">
        <title>The Ever-Expanding Pseudomonas Genus: Description of 43 New Species and Partition of the Pseudomonas putida Group.</title>
        <authorList>
            <person name="Girard L."/>
            <person name="Lood C."/>
            <person name="Hofte M."/>
            <person name="Vandamme P."/>
            <person name="Rokni-Zadeh H."/>
            <person name="van Noort V."/>
            <person name="Lavigne R."/>
            <person name="De Mot R."/>
        </authorList>
    </citation>
    <scope>NUCLEOTIDE SEQUENCE</scope>
    <source>
        <strain evidence="7">COW40</strain>
    </source>
</reference>
<dbReference type="InterPro" id="IPR031325">
    <property type="entry name" value="RHS_repeat"/>
</dbReference>
<dbReference type="InterPro" id="IPR006530">
    <property type="entry name" value="YD"/>
</dbReference>
<dbReference type="InterPro" id="IPR056823">
    <property type="entry name" value="TEN-like_YD-shell"/>
</dbReference>
<dbReference type="Pfam" id="PF05488">
    <property type="entry name" value="PAAR_motif"/>
    <property type="match status" value="1"/>
</dbReference>
<evidence type="ECO:0000259" key="5">
    <source>
        <dbReference type="Pfam" id="PF20148"/>
    </source>
</evidence>
<dbReference type="NCBIfam" id="TIGR01643">
    <property type="entry name" value="YD_repeat_2x"/>
    <property type="match status" value="8"/>
</dbReference>
<accession>A0ABX8N8Y6</accession>
<feature type="domain" description="Teneurin-like YD-shell" evidence="6">
    <location>
        <begin position="1120"/>
        <end position="1366"/>
    </location>
</feature>
<dbReference type="InterPro" id="IPR045351">
    <property type="entry name" value="DUF6531"/>
</dbReference>
<evidence type="ECO:0000256" key="1">
    <source>
        <dbReference type="ARBA" id="ARBA00022737"/>
    </source>
</evidence>
<dbReference type="Pfam" id="PF25023">
    <property type="entry name" value="TEN_YD-shell"/>
    <property type="match status" value="2"/>
</dbReference>
<dbReference type="EMBL" id="CP077076">
    <property type="protein sequence ID" value="QXH52823.1"/>
    <property type="molecule type" value="Genomic_DNA"/>
</dbReference>
<protein>
    <submittedName>
        <fullName evidence="7">RHS domain-containing protein</fullName>
    </submittedName>
</protein>
<dbReference type="Pfam" id="PF15637">
    <property type="entry name" value="Tox-HNH-HHH"/>
    <property type="match status" value="1"/>
</dbReference>
<dbReference type="NCBIfam" id="TIGR03696">
    <property type="entry name" value="Rhs_assc_core"/>
    <property type="match status" value="1"/>
</dbReference>
<evidence type="ECO:0000259" key="6">
    <source>
        <dbReference type="Pfam" id="PF25023"/>
    </source>
</evidence>
<gene>
    <name evidence="7" type="ORF">KSS94_06755</name>
</gene>
<evidence type="ECO:0000256" key="3">
    <source>
        <dbReference type="SAM" id="Phobius"/>
    </source>
</evidence>
<feature type="domain" description="DUF6531" evidence="5">
    <location>
        <begin position="293"/>
        <end position="373"/>
    </location>
</feature>
<dbReference type="InterPro" id="IPR008727">
    <property type="entry name" value="PAAR_motif"/>
</dbReference>